<dbReference type="EMBL" id="CP012159">
    <property type="protein sequence ID" value="AKT38461.1"/>
    <property type="molecule type" value="Genomic_DNA"/>
</dbReference>
<feature type="signal peptide" evidence="1">
    <location>
        <begin position="1"/>
        <end position="30"/>
    </location>
</feature>
<dbReference type="RefSeq" id="WP_050430678.1">
    <property type="nucleotide sequence ID" value="NZ_CP012159.1"/>
</dbReference>
<organism evidence="2 3">
    <name type="scientific">Chondromyces crocatus</name>
    <dbReference type="NCBI Taxonomy" id="52"/>
    <lineage>
        <taxon>Bacteria</taxon>
        <taxon>Pseudomonadati</taxon>
        <taxon>Myxococcota</taxon>
        <taxon>Polyangia</taxon>
        <taxon>Polyangiales</taxon>
        <taxon>Polyangiaceae</taxon>
        <taxon>Chondromyces</taxon>
    </lineage>
</organism>
<evidence type="ECO:0000313" key="2">
    <source>
        <dbReference type="EMBL" id="AKT38461.1"/>
    </source>
</evidence>
<dbReference type="KEGG" id="ccro:CMC5_026080"/>
<dbReference type="OrthoDB" id="5521862at2"/>
<dbReference type="PROSITE" id="PS51257">
    <property type="entry name" value="PROKAR_LIPOPROTEIN"/>
    <property type="match status" value="1"/>
</dbReference>
<evidence type="ECO:0008006" key="4">
    <source>
        <dbReference type="Google" id="ProtNLM"/>
    </source>
</evidence>
<evidence type="ECO:0000256" key="1">
    <source>
        <dbReference type="SAM" id="SignalP"/>
    </source>
</evidence>
<keyword evidence="3" id="KW-1185">Reference proteome</keyword>
<evidence type="ECO:0000313" key="3">
    <source>
        <dbReference type="Proteomes" id="UP000067626"/>
    </source>
</evidence>
<dbReference type="AlphaFoldDB" id="A0A0K1EC49"/>
<protein>
    <recommendedName>
        <fullName evidence="4">Lipoprotein</fullName>
    </recommendedName>
</protein>
<keyword evidence="1" id="KW-0732">Signal</keyword>
<feature type="chain" id="PRO_5005459194" description="Lipoprotein" evidence="1">
    <location>
        <begin position="31"/>
        <end position="179"/>
    </location>
</feature>
<reference evidence="2 3" key="1">
    <citation type="submission" date="2015-07" db="EMBL/GenBank/DDBJ databases">
        <title>Genome analysis of myxobacterium Chondromyces crocatus Cm c5 reveals a high potential for natural compound synthesis and the genetic basis for the loss of fruiting body formation.</title>
        <authorList>
            <person name="Zaburannyi N."/>
            <person name="Bunk B."/>
            <person name="Maier J."/>
            <person name="Overmann J."/>
            <person name="Mueller R."/>
        </authorList>
    </citation>
    <scope>NUCLEOTIDE SEQUENCE [LARGE SCALE GENOMIC DNA]</scope>
    <source>
        <strain evidence="2 3">Cm c5</strain>
    </source>
</reference>
<sequence length="179" mass="18142">MKTDLRRPTLRQYLSTGVALALALTGAACIVTTSSSGEPSGACTQIGCGGAFSVEFARNGAWPAGTYRVSVETDGATVDCTTTLPFSGCSEAPACTSTPGFILGLSGCALPASEHKLSGIEFPQTTPSSPPARISVKVYADETLLGEGAYTPTYTTSQPNGPDCGPTCTGAPPVVLTLN</sequence>
<gene>
    <name evidence="2" type="ORF">CMC5_026080</name>
</gene>
<dbReference type="Proteomes" id="UP000067626">
    <property type="component" value="Chromosome"/>
</dbReference>
<accession>A0A0K1EC49</accession>
<proteinExistence type="predicted"/>
<name>A0A0K1EC49_CHOCO</name>